<comment type="caution">
    <text evidence="2">The sequence shown here is derived from an EMBL/GenBank/DDBJ whole genome shotgun (WGS) entry which is preliminary data.</text>
</comment>
<organism evidence="2 3">
    <name type="scientific">Microbacterium halimionae</name>
    <dbReference type="NCBI Taxonomy" id="1526413"/>
    <lineage>
        <taxon>Bacteria</taxon>
        <taxon>Bacillati</taxon>
        <taxon>Actinomycetota</taxon>
        <taxon>Actinomycetes</taxon>
        <taxon>Micrococcales</taxon>
        <taxon>Microbacteriaceae</taxon>
        <taxon>Microbacterium</taxon>
    </lineage>
</organism>
<dbReference type="NCBIfam" id="NF005926">
    <property type="entry name" value="PRK07940.1"/>
    <property type="match status" value="1"/>
</dbReference>
<feature type="domain" description="AAA+ ATPase" evidence="1">
    <location>
        <begin position="46"/>
        <end position="179"/>
    </location>
</feature>
<proteinExistence type="predicted"/>
<accession>A0A7W3JMF8</accession>
<evidence type="ECO:0000313" key="2">
    <source>
        <dbReference type="EMBL" id="MBA8815540.1"/>
    </source>
</evidence>
<dbReference type="AlphaFoldDB" id="A0A7W3JMF8"/>
<keyword evidence="3" id="KW-1185">Reference proteome</keyword>
<dbReference type="PANTHER" id="PTHR11669:SF8">
    <property type="entry name" value="DNA POLYMERASE III SUBUNIT DELTA"/>
    <property type="match status" value="1"/>
</dbReference>
<dbReference type="GO" id="GO:0003887">
    <property type="term" value="F:DNA-directed DNA polymerase activity"/>
    <property type="evidence" value="ECO:0007669"/>
    <property type="project" value="UniProtKB-EC"/>
</dbReference>
<dbReference type="GO" id="GO:0006261">
    <property type="term" value="P:DNA-templated DNA replication"/>
    <property type="evidence" value="ECO:0007669"/>
    <property type="project" value="TreeGrafter"/>
</dbReference>
<dbReference type="InterPro" id="IPR050238">
    <property type="entry name" value="DNA_Rep/Repair_Clamp_Loader"/>
</dbReference>
<dbReference type="InterPro" id="IPR027417">
    <property type="entry name" value="P-loop_NTPase"/>
</dbReference>
<protein>
    <submittedName>
        <fullName evidence="2">DNA polymerase-3 subunit delta</fullName>
        <ecNumber evidence="2">2.7.7.7</ecNumber>
    </submittedName>
</protein>
<keyword evidence="2" id="KW-0548">Nucleotidyltransferase</keyword>
<dbReference type="Gene3D" id="3.40.50.300">
    <property type="entry name" value="P-loop containing nucleotide triphosphate hydrolases"/>
    <property type="match status" value="1"/>
</dbReference>
<reference evidence="2 3" key="1">
    <citation type="submission" date="2020-07" db="EMBL/GenBank/DDBJ databases">
        <title>Sequencing the genomes of 1000 actinobacteria strains.</title>
        <authorList>
            <person name="Klenk H.-P."/>
        </authorList>
    </citation>
    <scope>NUCLEOTIDE SEQUENCE [LARGE SCALE GENOMIC DNA]</scope>
    <source>
        <strain evidence="2 3">DSM 27576</strain>
    </source>
</reference>
<evidence type="ECO:0000259" key="1">
    <source>
        <dbReference type="SMART" id="SM00382"/>
    </source>
</evidence>
<dbReference type="SMART" id="SM00382">
    <property type="entry name" value="AAA"/>
    <property type="match status" value="1"/>
</dbReference>
<dbReference type="Proteomes" id="UP000526083">
    <property type="component" value="Unassembled WGS sequence"/>
</dbReference>
<gene>
    <name evidence="2" type="ORF">FHX48_000592</name>
</gene>
<dbReference type="EMBL" id="JACGWY010000001">
    <property type="protein sequence ID" value="MBA8815540.1"/>
    <property type="molecule type" value="Genomic_DNA"/>
</dbReference>
<dbReference type="PANTHER" id="PTHR11669">
    <property type="entry name" value="REPLICATION FACTOR C / DNA POLYMERASE III GAMMA-TAU SUBUNIT"/>
    <property type="match status" value="1"/>
</dbReference>
<sequence>MDAPTPTVSPAGAPNMSLGDVPWGAVWGQTDAVATLRAAASDPSALTHAWLITGPPGSGRSTLAYAFAAALIAEPGDTAAMRQVIARTHPDLTALRTEQVIIRIEEARKLVERAYFSPSVGRYRVIIVEDADRMAERTSNVLLKALEEPPERTVWVLCAPSDADLLPTIRSRVRTLRLREPEIADVARLIVERTGADPAVAEQSARHAQRHIGMAQRLATDAAARDRRNDTLRSVLGVRGVADAVEVAAQVVKAATEDAKTLTAERDDSERAQLLRTVGVPEGAAVPPGVRAQVNALADEQKRRATRSLRDGIDRVLTDLQALFRDVVMMQFGRTEGLINIELADPLHAVALAWPPTRTLAVLDEIATTRRHLEQNAAPALALESLFITVATGRTP</sequence>
<dbReference type="EC" id="2.7.7.7" evidence="2"/>
<dbReference type="Pfam" id="PF13177">
    <property type="entry name" value="DNA_pol3_delta2"/>
    <property type="match status" value="1"/>
</dbReference>
<name>A0A7W3JMF8_9MICO</name>
<dbReference type="InterPro" id="IPR003593">
    <property type="entry name" value="AAA+_ATPase"/>
</dbReference>
<keyword evidence="2" id="KW-0808">Transferase</keyword>
<dbReference type="SUPFAM" id="SSF52540">
    <property type="entry name" value="P-loop containing nucleoside triphosphate hydrolases"/>
    <property type="match status" value="1"/>
</dbReference>
<evidence type="ECO:0000313" key="3">
    <source>
        <dbReference type="Proteomes" id="UP000526083"/>
    </source>
</evidence>